<dbReference type="EMBL" id="AQGV01000012">
    <property type="protein sequence ID" value="MBE0367911.1"/>
    <property type="molecule type" value="Genomic_DNA"/>
</dbReference>
<organism evidence="12 13">
    <name type="scientific">Pseudoalteromonas aurantia 208</name>
    <dbReference type="NCBI Taxonomy" id="1314867"/>
    <lineage>
        <taxon>Bacteria</taxon>
        <taxon>Pseudomonadati</taxon>
        <taxon>Pseudomonadota</taxon>
        <taxon>Gammaproteobacteria</taxon>
        <taxon>Alteromonadales</taxon>
        <taxon>Pseudoalteromonadaceae</taxon>
        <taxon>Pseudoalteromonas</taxon>
    </lineage>
</organism>
<dbReference type="InterPro" id="IPR036397">
    <property type="entry name" value="RNaseH_sf"/>
</dbReference>
<gene>
    <name evidence="12" type="primary">rnhA</name>
    <name evidence="12" type="ORF">PAUR_a1384</name>
</gene>
<dbReference type="Gene3D" id="3.40.970.10">
    <property type="entry name" value="Ribonuclease H1, N-terminal domain"/>
    <property type="match status" value="1"/>
</dbReference>
<dbReference type="InterPro" id="IPR050092">
    <property type="entry name" value="RNase_H"/>
</dbReference>
<protein>
    <recommendedName>
        <fullName evidence="5">ribonuclease H</fullName>
        <ecNumber evidence="5">3.1.26.4</ecNumber>
    </recommendedName>
</protein>
<dbReference type="SUPFAM" id="SSF55658">
    <property type="entry name" value="L9 N-domain-like"/>
    <property type="match status" value="1"/>
</dbReference>
<evidence type="ECO:0000313" key="12">
    <source>
        <dbReference type="EMBL" id="MBE0367911.1"/>
    </source>
</evidence>
<evidence type="ECO:0000256" key="9">
    <source>
        <dbReference type="ARBA" id="ARBA00022801"/>
    </source>
</evidence>
<evidence type="ECO:0000259" key="11">
    <source>
        <dbReference type="PROSITE" id="PS50879"/>
    </source>
</evidence>
<evidence type="ECO:0000256" key="4">
    <source>
        <dbReference type="ARBA" id="ARBA00011245"/>
    </source>
</evidence>
<keyword evidence="10" id="KW-0460">Magnesium</keyword>
<dbReference type="InterPro" id="IPR002156">
    <property type="entry name" value="RNaseH_domain"/>
</dbReference>
<dbReference type="InterPro" id="IPR017067">
    <property type="entry name" value="RNase_H1_euk"/>
</dbReference>
<feature type="domain" description="RNase H type-1" evidence="11">
    <location>
        <begin position="81"/>
        <end position="229"/>
    </location>
</feature>
<dbReference type="PROSITE" id="PS50879">
    <property type="entry name" value="RNASE_H_1"/>
    <property type="match status" value="1"/>
</dbReference>
<accession>A0ABR9EAC5</accession>
<comment type="catalytic activity">
    <reaction evidence="1">
        <text>Endonucleolytic cleavage to 5'-phosphomonoester.</text>
        <dbReference type="EC" id="3.1.26.4"/>
    </reaction>
</comment>
<comment type="subunit">
    <text evidence="4">Monomer.</text>
</comment>
<dbReference type="CDD" id="cd09278">
    <property type="entry name" value="RNase_HI_prokaryote_like"/>
    <property type="match status" value="1"/>
</dbReference>
<dbReference type="PANTHER" id="PTHR10642">
    <property type="entry name" value="RIBONUCLEASE H1"/>
    <property type="match status" value="1"/>
</dbReference>
<comment type="cofactor">
    <cofactor evidence="2">
        <name>Mg(2+)</name>
        <dbReference type="ChEBI" id="CHEBI:18420"/>
    </cofactor>
</comment>
<dbReference type="InterPro" id="IPR022892">
    <property type="entry name" value="RNaseHI"/>
</dbReference>
<dbReference type="PIRSF" id="PIRSF036852">
    <property type="entry name" value="Ribonuclease_H1_euk"/>
    <property type="match status" value="1"/>
</dbReference>
<dbReference type="EC" id="3.1.26.4" evidence="5"/>
<evidence type="ECO:0000256" key="3">
    <source>
        <dbReference type="ARBA" id="ARBA00005300"/>
    </source>
</evidence>
<comment type="similarity">
    <text evidence="3">Belongs to the RNase H family.</text>
</comment>
<keyword evidence="6" id="KW-0540">Nuclease</keyword>
<reference evidence="12 13" key="1">
    <citation type="submission" date="2015-03" db="EMBL/GenBank/DDBJ databases">
        <title>Genome sequence of Pseudoalteromonas aurantia.</title>
        <authorList>
            <person name="Xie B.-B."/>
            <person name="Rong J.-C."/>
            <person name="Qin Q.-L."/>
            <person name="Zhang Y.-Z."/>
        </authorList>
    </citation>
    <scope>NUCLEOTIDE SEQUENCE [LARGE SCALE GENOMIC DNA]</scope>
    <source>
        <strain evidence="12 13">208</strain>
    </source>
</reference>
<evidence type="ECO:0000256" key="10">
    <source>
        <dbReference type="ARBA" id="ARBA00022842"/>
    </source>
</evidence>
<evidence type="ECO:0000256" key="6">
    <source>
        <dbReference type="ARBA" id="ARBA00022722"/>
    </source>
</evidence>
<dbReference type="PANTHER" id="PTHR10642:SF26">
    <property type="entry name" value="RIBONUCLEASE H1"/>
    <property type="match status" value="1"/>
</dbReference>
<evidence type="ECO:0000256" key="2">
    <source>
        <dbReference type="ARBA" id="ARBA00001946"/>
    </source>
</evidence>
<evidence type="ECO:0000256" key="5">
    <source>
        <dbReference type="ARBA" id="ARBA00012180"/>
    </source>
</evidence>
<dbReference type="Proteomes" id="UP000615755">
    <property type="component" value="Unassembled WGS sequence"/>
</dbReference>
<name>A0ABR9EAC5_9GAMM</name>
<dbReference type="Pfam" id="PF01693">
    <property type="entry name" value="Cauli_VI"/>
    <property type="match status" value="1"/>
</dbReference>
<dbReference type="InterPro" id="IPR012337">
    <property type="entry name" value="RNaseH-like_sf"/>
</dbReference>
<proteinExistence type="inferred from homology"/>
<keyword evidence="7" id="KW-0479">Metal-binding</keyword>
<dbReference type="Gene3D" id="3.30.420.10">
    <property type="entry name" value="Ribonuclease H-like superfamily/Ribonuclease H"/>
    <property type="match status" value="1"/>
</dbReference>
<evidence type="ECO:0000256" key="1">
    <source>
        <dbReference type="ARBA" id="ARBA00000077"/>
    </source>
</evidence>
<keyword evidence="8" id="KW-0255">Endonuclease</keyword>
<keyword evidence="9" id="KW-0378">Hydrolase</keyword>
<evidence type="ECO:0000256" key="7">
    <source>
        <dbReference type="ARBA" id="ARBA00022723"/>
    </source>
</evidence>
<comment type="caution">
    <text evidence="12">The sequence shown here is derived from an EMBL/GenBank/DDBJ whole genome shotgun (WGS) entry which is preliminary data.</text>
</comment>
<keyword evidence="13" id="KW-1185">Reference proteome</keyword>
<dbReference type="RefSeq" id="WP_192507275.1">
    <property type="nucleotide sequence ID" value="NZ_AQGV01000012.1"/>
</dbReference>
<dbReference type="InterPro" id="IPR009027">
    <property type="entry name" value="Ribosomal_bL9/RNase_H1_N"/>
</dbReference>
<dbReference type="Pfam" id="PF00075">
    <property type="entry name" value="RNase_H"/>
    <property type="match status" value="1"/>
</dbReference>
<evidence type="ECO:0000313" key="13">
    <source>
        <dbReference type="Proteomes" id="UP000615755"/>
    </source>
</evidence>
<dbReference type="InterPro" id="IPR011320">
    <property type="entry name" value="RNase_H1_N"/>
</dbReference>
<evidence type="ECO:0000256" key="8">
    <source>
        <dbReference type="ARBA" id="ARBA00022759"/>
    </source>
</evidence>
<dbReference type="InterPro" id="IPR037056">
    <property type="entry name" value="RNase_H1_N_sf"/>
</dbReference>
<sequence>MAKKFYVVWQGREPGIYTNWAQCKAQVDGFSGAKYKSFSSLEEAELAFGGRSFPQREINDISSKITKKKPSALSQAHIDQMAYDIKIYTDGGCEPNPGEAGTGLAVYENDVLSELWYGLYQSIGTNNTAELRGLNQALLIAQDKLSTGKSVVIYCDSKYSIDCITKWASNWEKKGWTKASGEIKNLDIIQPAYALYQTLLSKIAIYHVNGHVGIEGNELADRMSILAIDSKDEGLCRYNKNVDIPTILAMRTG</sequence>
<dbReference type="SUPFAM" id="SSF53098">
    <property type="entry name" value="Ribonuclease H-like"/>
    <property type="match status" value="1"/>
</dbReference>